<reference evidence="1 2" key="1">
    <citation type="submission" date="2023-03" db="EMBL/GenBank/DDBJ databases">
        <title>High recombination rates correlate with genetic variation in Cardiocondyla obscurior ants.</title>
        <authorList>
            <person name="Errbii M."/>
        </authorList>
    </citation>
    <scope>NUCLEOTIDE SEQUENCE [LARGE SCALE GENOMIC DNA]</scope>
    <source>
        <strain evidence="1">Alpha-2009</strain>
        <tissue evidence="1">Whole body</tissue>
    </source>
</reference>
<dbReference type="AlphaFoldDB" id="A0AAW2ESR3"/>
<proteinExistence type="predicted"/>
<gene>
    <name evidence="1" type="ORF">PUN28_016593</name>
</gene>
<keyword evidence="2" id="KW-1185">Reference proteome</keyword>
<dbReference type="EMBL" id="JADYXP020000019">
    <property type="protein sequence ID" value="KAL0105060.1"/>
    <property type="molecule type" value="Genomic_DNA"/>
</dbReference>
<protein>
    <submittedName>
        <fullName evidence="1">Uncharacterized protein</fullName>
    </submittedName>
</protein>
<sequence length="114" mass="13182">MMREITDASIAFFAKNPITKYERAPKIPSFTLAAIKRGRIPFKDPFFLPRARTLEVTDYTESDRTGVDEILTPTFDKLVNSLTDFWRSRLADGPCRFVNLLECRCEIDLKEGKF</sequence>
<comment type="caution">
    <text evidence="1">The sequence shown here is derived from an EMBL/GenBank/DDBJ whole genome shotgun (WGS) entry which is preliminary data.</text>
</comment>
<accession>A0AAW2ESR3</accession>
<dbReference type="Proteomes" id="UP001430953">
    <property type="component" value="Unassembled WGS sequence"/>
</dbReference>
<evidence type="ECO:0000313" key="2">
    <source>
        <dbReference type="Proteomes" id="UP001430953"/>
    </source>
</evidence>
<name>A0AAW2ESR3_9HYME</name>
<evidence type="ECO:0000313" key="1">
    <source>
        <dbReference type="EMBL" id="KAL0105060.1"/>
    </source>
</evidence>
<organism evidence="1 2">
    <name type="scientific">Cardiocondyla obscurior</name>
    <dbReference type="NCBI Taxonomy" id="286306"/>
    <lineage>
        <taxon>Eukaryota</taxon>
        <taxon>Metazoa</taxon>
        <taxon>Ecdysozoa</taxon>
        <taxon>Arthropoda</taxon>
        <taxon>Hexapoda</taxon>
        <taxon>Insecta</taxon>
        <taxon>Pterygota</taxon>
        <taxon>Neoptera</taxon>
        <taxon>Endopterygota</taxon>
        <taxon>Hymenoptera</taxon>
        <taxon>Apocrita</taxon>
        <taxon>Aculeata</taxon>
        <taxon>Formicoidea</taxon>
        <taxon>Formicidae</taxon>
        <taxon>Myrmicinae</taxon>
        <taxon>Cardiocondyla</taxon>
    </lineage>
</organism>